<dbReference type="Proteomes" id="UP000192330">
    <property type="component" value="Unassembled WGS sequence"/>
</dbReference>
<gene>
    <name evidence="1" type="ORF">SAMN06295998_10577</name>
</gene>
<name>A0A1W2BXL0_9RHOB</name>
<dbReference type="EMBL" id="FWYD01000005">
    <property type="protein sequence ID" value="SMC77611.1"/>
    <property type="molecule type" value="Genomic_DNA"/>
</dbReference>
<dbReference type="OrthoDB" id="7870971at2"/>
<keyword evidence="1" id="KW-0282">Flagellum</keyword>
<keyword evidence="1" id="KW-0966">Cell projection</keyword>
<dbReference type="STRING" id="1387277.SAMN06295998_10577"/>
<organism evidence="1 2">
    <name type="scientific">Primorskyibacter flagellatus</name>
    <dbReference type="NCBI Taxonomy" id="1387277"/>
    <lineage>
        <taxon>Bacteria</taxon>
        <taxon>Pseudomonadati</taxon>
        <taxon>Pseudomonadota</taxon>
        <taxon>Alphaproteobacteria</taxon>
        <taxon>Rhodobacterales</taxon>
        <taxon>Roseobacteraceae</taxon>
        <taxon>Primorskyibacter</taxon>
    </lineage>
</organism>
<dbReference type="AlphaFoldDB" id="A0A1W2BXL0"/>
<evidence type="ECO:0000313" key="2">
    <source>
        <dbReference type="Proteomes" id="UP000192330"/>
    </source>
</evidence>
<evidence type="ECO:0000313" key="1">
    <source>
        <dbReference type="EMBL" id="SMC77611.1"/>
    </source>
</evidence>
<keyword evidence="2" id="KW-1185">Reference proteome</keyword>
<sequence length="200" mass="21848">MKALADLLEDFGIGAGSAGTLIQMNEDECEAMRLDSFEQGYKAGWDDAIKTQSEDQSRISSDLAQNLQDLSFTYHEAYSQVVESMAPLLNDMVESLLPKLARDALGLHVVEMLKDLTLTQSAQSVEIVVAPGNRAAIAPLLSGDFKMPVTLTDDSQLAEGQADIRFGQIERRVDLAAVLNNIQEALQGFMQDNRKEVVNG</sequence>
<proteinExistence type="predicted"/>
<reference evidence="1 2" key="1">
    <citation type="submission" date="2017-04" db="EMBL/GenBank/DDBJ databases">
        <authorList>
            <person name="Afonso C.L."/>
            <person name="Miller P.J."/>
            <person name="Scott M.A."/>
            <person name="Spackman E."/>
            <person name="Goraichik I."/>
            <person name="Dimitrov K.M."/>
            <person name="Suarez D.L."/>
            <person name="Swayne D.E."/>
        </authorList>
    </citation>
    <scope>NUCLEOTIDE SEQUENCE [LARGE SCALE GENOMIC DNA]</scope>
    <source>
        <strain evidence="1 2">CGMCC 1.12644</strain>
    </source>
</reference>
<keyword evidence="1" id="KW-0969">Cilium</keyword>
<accession>A0A1W2BXL0</accession>
<dbReference type="RefSeq" id="WP_084352813.1">
    <property type="nucleotide sequence ID" value="NZ_FWYD01000005.1"/>
</dbReference>
<protein>
    <submittedName>
        <fullName evidence="1">Flagellar assembly protein FliH</fullName>
    </submittedName>
</protein>